<feature type="domain" description="Trigger factor ribosome-binding bacterial" evidence="2">
    <location>
        <begin position="1"/>
        <end position="148"/>
    </location>
</feature>
<keyword evidence="3" id="KW-0413">Isomerase</keyword>
<dbReference type="Pfam" id="PF05697">
    <property type="entry name" value="Trigger_N"/>
    <property type="match status" value="1"/>
</dbReference>
<evidence type="ECO:0000313" key="4">
    <source>
        <dbReference type="Proteomes" id="UP000018837"/>
    </source>
</evidence>
<dbReference type="InterPro" id="IPR008881">
    <property type="entry name" value="Trigger_fac_ribosome-bd_bac"/>
</dbReference>
<dbReference type="InterPro" id="IPR037041">
    <property type="entry name" value="Trigger_fac_C_sf"/>
</dbReference>
<dbReference type="Proteomes" id="UP000018837">
    <property type="component" value="Unassembled WGS sequence"/>
</dbReference>
<gene>
    <name evidence="3" type="ORF">N425_02760</name>
</gene>
<protein>
    <submittedName>
        <fullName evidence="3">Peptidyl-prolyl cis-trans isomerase</fullName>
    </submittedName>
</protein>
<dbReference type="AlphaFoldDB" id="W2C8B5"/>
<dbReference type="GO" id="GO:0015031">
    <property type="term" value="P:protein transport"/>
    <property type="evidence" value="ECO:0007669"/>
    <property type="project" value="InterPro"/>
</dbReference>
<sequence length="465" mass="53357">MNISLTSDDSIRGIITVAIEKKDYEKDVDKNLRLYRRKMTLPGFRKGTAPMGMIRKVYGKRVLADEINRLTSEHLFKYIRDNRLGIMGEPLPKADQEPINFDTQEEFKIQFDVALAPKMTDVKLTKEDHLKWYDIRVDDALLDKQIDAYRQDQGTTETPETVEREDWLRGKLVEMENGEQKPGGVWVENSVLFPNIIKDEALLAKFIGAKVGDQIVFNPKNAYGNAPRAVASLLNMDQTTAEQFTNDCRYEITHISRLKPAEMNQQLFDRVLGPNKVKDEAEFRDEIRKLMKAPLNQRSEVGFERDLRALLIRKVGDVPLADDILKRWLLLTSDKVNPEDLDRDYPILVEDMKYHVAREYFMAENGLKAEDSDIEEVAKLLARSHFMQYGILSASDDLVGPFVRDLLKDEAARRNLINRAADRKFAEWAKGQITVETVEVSPEEYEKALASETANNNDAVKEEGK</sequence>
<dbReference type="InterPro" id="IPR036611">
    <property type="entry name" value="Trigger_fac_ribosome-bd_sf"/>
</dbReference>
<dbReference type="SUPFAM" id="SSF109998">
    <property type="entry name" value="Triger factor/SurA peptide-binding domain-like"/>
    <property type="match status" value="1"/>
</dbReference>
<organism evidence="3 4">
    <name type="scientific">Tannerella sp. oral taxon BU063 isolate Cell 2</name>
    <dbReference type="NCBI Taxonomy" id="1411148"/>
    <lineage>
        <taxon>Bacteria</taxon>
        <taxon>Pseudomonadati</taxon>
        <taxon>Bacteroidota</taxon>
        <taxon>Bacteroidia</taxon>
        <taxon>Bacteroidales</taxon>
        <taxon>Tannerellaceae</taxon>
        <taxon>Tannerella</taxon>
    </lineage>
</organism>
<dbReference type="EMBL" id="AYUF01000305">
    <property type="protein sequence ID" value="ETK02737.1"/>
    <property type="molecule type" value="Genomic_DNA"/>
</dbReference>
<dbReference type="GO" id="GO:0006457">
    <property type="term" value="P:protein folding"/>
    <property type="evidence" value="ECO:0007669"/>
    <property type="project" value="InterPro"/>
</dbReference>
<evidence type="ECO:0000256" key="1">
    <source>
        <dbReference type="SAM" id="MobiDB-lite"/>
    </source>
</evidence>
<name>W2C8B5_9BACT</name>
<evidence type="ECO:0000313" key="3">
    <source>
        <dbReference type="EMBL" id="ETK02737.1"/>
    </source>
</evidence>
<dbReference type="Gene3D" id="1.10.3120.10">
    <property type="entry name" value="Trigger factor, C-terminal domain"/>
    <property type="match status" value="1"/>
</dbReference>
<evidence type="ECO:0000259" key="2">
    <source>
        <dbReference type="Pfam" id="PF05697"/>
    </source>
</evidence>
<dbReference type="Gene3D" id="3.30.70.1050">
    <property type="entry name" value="Trigger factor ribosome-binding domain"/>
    <property type="match status" value="1"/>
</dbReference>
<proteinExistence type="predicted"/>
<dbReference type="InterPro" id="IPR027304">
    <property type="entry name" value="Trigger_fact/SurA_dom_sf"/>
</dbReference>
<dbReference type="PATRIC" id="fig|1411148.3.peg.320"/>
<accession>W2C8B5</accession>
<dbReference type="GO" id="GO:0016853">
    <property type="term" value="F:isomerase activity"/>
    <property type="evidence" value="ECO:0007669"/>
    <property type="project" value="UniProtKB-KW"/>
</dbReference>
<comment type="caution">
    <text evidence="3">The sequence shown here is derived from an EMBL/GenBank/DDBJ whole genome shotgun (WGS) entry which is preliminary data.</text>
</comment>
<reference evidence="3 4" key="1">
    <citation type="submission" date="2013-11" db="EMBL/GenBank/DDBJ databases">
        <title>Single cell genomics of uncultured Tannerella BU063 (oral taxon 286).</title>
        <authorList>
            <person name="Beall C.J."/>
            <person name="Campbell A.G."/>
            <person name="Griffen A.L."/>
            <person name="Podar M."/>
            <person name="Leys E.J."/>
        </authorList>
    </citation>
    <scope>NUCLEOTIDE SEQUENCE [LARGE SCALE GENOMIC DNA]</scope>
    <source>
        <strain evidence="3">Cell 2</strain>
    </source>
</reference>
<dbReference type="SUPFAM" id="SSF102735">
    <property type="entry name" value="Trigger factor ribosome-binding domain"/>
    <property type="match status" value="1"/>
</dbReference>
<feature type="region of interest" description="Disordered" evidence="1">
    <location>
        <begin position="446"/>
        <end position="465"/>
    </location>
</feature>